<protein>
    <submittedName>
        <fullName evidence="12">Rod shape-determining protein RodA</fullName>
    </submittedName>
</protein>
<evidence type="ECO:0000256" key="6">
    <source>
        <dbReference type="ARBA" id="ARBA00022960"/>
    </source>
</evidence>
<evidence type="ECO:0000256" key="1">
    <source>
        <dbReference type="ARBA" id="ARBA00004141"/>
    </source>
</evidence>
<evidence type="ECO:0000256" key="8">
    <source>
        <dbReference type="ARBA" id="ARBA00022989"/>
    </source>
</evidence>
<evidence type="ECO:0000256" key="3">
    <source>
        <dbReference type="ARBA" id="ARBA00022676"/>
    </source>
</evidence>
<evidence type="ECO:0000256" key="2">
    <source>
        <dbReference type="ARBA" id="ARBA00022475"/>
    </source>
</evidence>
<evidence type="ECO:0000256" key="4">
    <source>
        <dbReference type="ARBA" id="ARBA00022679"/>
    </source>
</evidence>
<feature type="transmembrane region" description="Helical" evidence="11">
    <location>
        <begin position="39"/>
        <end position="59"/>
    </location>
</feature>
<dbReference type="GO" id="GO:0071555">
    <property type="term" value="P:cell wall organization"/>
    <property type="evidence" value="ECO:0007669"/>
    <property type="project" value="UniProtKB-KW"/>
</dbReference>
<keyword evidence="9 11" id="KW-0472">Membrane</keyword>
<dbReference type="Proteomes" id="UP000178859">
    <property type="component" value="Unassembled WGS sequence"/>
</dbReference>
<sequence>MKILKIINLPVSLISLLLVSIGILVIYSSSKELGFQQLIFTLIGAIFFFTVSQFELLSIKNLAKPLFFFILILLVTVLILGFETRGSLRWIPLGIFNVQPSEFAKPVLILFLAKFWSERQVSWVNIGKSMLWAAPFILLVFKQPDLGSALTLTAIWLGMLFAARISIKKALVLGLIIAFIIPASWLFLHDYQKGRILSFLSPGSDPLGRGYNVIQSTIAVGSGEIFGRGLGRGTQSRLQFLPEFRTDFIFASIAEEMGFVGSILILTLYLFLLIYSLRMAERVSNQFNMLTISGVISMILFQVFVNIGMNIGILPITGITLPLISYGGSSLIATFLSLGMISSSVRNIREVG</sequence>
<evidence type="ECO:0000256" key="5">
    <source>
        <dbReference type="ARBA" id="ARBA00022692"/>
    </source>
</evidence>
<comment type="subcellular location">
    <subcellularLocation>
        <location evidence="1">Membrane</location>
        <topology evidence="1">Multi-pass membrane protein</topology>
    </subcellularLocation>
</comment>
<evidence type="ECO:0000313" key="12">
    <source>
        <dbReference type="EMBL" id="OGE64651.1"/>
    </source>
</evidence>
<feature type="transmembrane region" description="Helical" evidence="11">
    <location>
        <begin position="146"/>
        <end position="163"/>
    </location>
</feature>
<feature type="transmembrane region" description="Helical" evidence="11">
    <location>
        <begin position="170"/>
        <end position="188"/>
    </location>
</feature>
<dbReference type="InterPro" id="IPR001182">
    <property type="entry name" value="FtsW/RodA"/>
</dbReference>
<dbReference type="PROSITE" id="PS00428">
    <property type="entry name" value="FTSW_RODA_SPOVE"/>
    <property type="match status" value="1"/>
</dbReference>
<feature type="transmembrane region" description="Helical" evidence="11">
    <location>
        <begin position="6"/>
        <end position="27"/>
    </location>
</feature>
<reference evidence="12 13" key="1">
    <citation type="journal article" date="2016" name="Nat. Commun.">
        <title>Thousands of microbial genomes shed light on interconnected biogeochemical processes in an aquifer system.</title>
        <authorList>
            <person name="Anantharaman K."/>
            <person name="Brown C.T."/>
            <person name="Hug L.A."/>
            <person name="Sharon I."/>
            <person name="Castelle C.J."/>
            <person name="Probst A.J."/>
            <person name="Thomas B.C."/>
            <person name="Singh A."/>
            <person name="Wilkins M.J."/>
            <person name="Karaoz U."/>
            <person name="Brodie E.L."/>
            <person name="Williams K.H."/>
            <person name="Hubbard S.S."/>
            <person name="Banfield J.F."/>
        </authorList>
    </citation>
    <scope>NUCLEOTIDE SEQUENCE [LARGE SCALE GENOMIC DNA]</scope>
</reference>
<dbReference type="GO" id="GO:0016757">
    <property type="term" value="F:glycosyltransferase activity"/>
    <property type="evidence" value="ECO:0007669"/>
    <property type="project" value="UniProtKB-KW"/>
</dbReference>
<keyword evidence="10" id="KW-0961">Cell wall biogenesis/degradation</keyword>
<dbReference type="GO" id="GO:0005886">
    <property type="term" value="C:plasma membrane"/>
    <property type="evidence" value="ECO:0007669"/>
    <property type="project" value="TreeGrafter"/>
</dbReference>
<feature type="transmembrane region" description="Helical" evidence="11">
    <location>
        <begin position="65"/>
        <end position="82"/>
    </location>
</feature>
<dbReference type="AlphaFoldDB" id="A0A1F5MH05"/>
<dbReference type="Pfam" id="PF01098">
    <property type="entry name" value="FTSW_RODA_SPOVE"/>
    <property type="match status" value="1"/>
</dbReference>
<feature type="transmembrane region" description="Helical" evidence="11">
    <location>
        <begin position="289"/>
        <end position="313"/>
    </location>
</feature>
<feature type="transmembrane region" description="Helical" evidence="11">
    <location>
        <begin position="319"/>
        <end position="341"/>
    </location>
</feature>
<dbReference type="GO" id="GO:0032153">
    <property type="term" value="C:cell division site"/>
    <property type="evidence" value="ECO:0007669"/>
    <property type="project" value="TreeGrafter"/>
</dbReference>
<dbReference type="InterPro" id="IPR011923">
    <property type="entry name" value="RodA/MrdB"/>
</dbReference>
<dbReference type="PANTHER" id="PTHR30474:SF1">
    <property type="entry name" value="PEPTIDOGLYCAN GLYCOSYLTRANSFERASE MRDB"/>
    <property type="match status" value="1"/>
</dbReference>
<proteinExistence type="predicted"/>
<evidence type="ECO:0000256" key="11">
    <source>
        <dbReference type="SAM" id="Phobius"/>
    </source>
</evidence>
<keyword evidence="3" id="KW-0328">Glycosyltransferase</keyword>
<keyword evidence="6" id="KW-0133">Cell shape</keyword>
<feature type="transmembrane region" description="Helical" evidence="11">
    <location>
        <begin position="257"/>
        <end position="277"/>
    </location>
</feature>
<keyword evidence="2" id="KW-1003">Cell membrane</keyword>
<dbReference type="GO" id="GO:0051301">
    <property type="term" value="P:cell division"/>
    <property type="evidence" value="ECO:0007669"/>
    <property type="project" value="InterPro"/>
</dbReference>
<keyword evidence="8 11" id="KW-1133">Transmembrane helix</keyword>
<comment type="caution">
    <text evidence="12">The sequence shown here is derived from an EMBL/GenBank/DDBJ whole genome shotgun (WGS) entry which is preliminary data.</text>
</comment>
<dbReference type="GO" id="GO:0008360">
    <property type="term" value="P:regulation of cell shape"/>
    <property type="evidence" value="ECO:0007669"/>
    <property type="project" value="UniProtKB-KW"/>
</dbReference>
<evidence type="ECO:0000256" key="9">
    <source>
        <dbReference type="ARBA" id="ARBA00023136"/>
    </source>
</evidence>
<keyword evidence="4" id="KW-0808">Transferase</keyword>
<keyword evidence="5 11" id="KW-0812">Transmembrane</keyword>
<keyword evidence="7" id="KW-0573">Peptidoglycan synthesis</keyword>
<dbReference type="GO" id="GO:0015648">
    <property type="term" value="F:lipid-linked peptidoglycan transporter activity"/>
    <property type="evidence" value="ECO:0007669"/>
    <property type="project" value="TreeGrafter"/>
</dbReference>
<evidence type="ECO:0000256" key="10">
    <source>
        <dbReference type="ARBA" id="ARBA00023316"/>
    </source>
</evidence>
<gene>
    <name evidence="12" type="ORF">A3I48_00635</name>
</gene>
<dbReference type="GO" id="GO:0009252">
    <property type="term" value="P:peptidoglycan biosynthetic process"/>
    <property type="evidence" value="ECO:0007669"/>
    <property type="project" value="UniProtKB-KW"/>
</dbReference>
<dbReference type="NCBIfam" id="TIGR02210">
    <property type="entry name" value="rodA_shape"/>
    <property type="match status" value="1"/>
</dbReference>
<name>A0A1F5MH05_9BACT</name>
<dbReference type="InterPro" id="IPR018365">
    <property type="entry name" value="Cell_cycle_FtsW-rel_CS"/>
</dbReference>
<evidence type="ECO:0000256" key="7">
    <source>
        <dbReference type="ARBA" id="ARBA00022984"/>
    </source>
</evidence>
<dbReference type="PANTHER" id="PTHR30474">
    <property type="entry name" value="CELL CYCLE PROTEIN"/>
    <property type="match status" value="1"/>
</dbReference>
<dbReference type="EMBL" id="MFDT01000049">
    <property type="protein sequence ID" value="OGE64651.1"/>
    <property type="molecule type" value="Genomic_DNA"/>
</dbReference>
<organism evidence="12 13">
    <name type="scientific">Candidatus Daviesbacteria bacterium RIFCSPLOWO2_02_FULL_36_7</name>
    <dbReference type="NCBI Taxonomy" id="1797792"/>
    <lineage>
        <taxon>Bacteria</taxon>
        <taxon>Candidatus Daviesiibacteriota</taxon>
    </lineage>
</organism>
<evidence type="ECO:0000313" key="13">
    <source>
        <dbReference type="Proteomes" id="UP000178859"/>
    </source>
</evidence>
<accession>A0A1F5MH05</accession>